<dbReference type="GO" id="GO:0046930">
    <property type="term" value="C:pore complex"/>
    <property type="evidence" value="ECO:0007669"/>
    <property type="project" value="UniProtKB-KW"/>
</dbReference>
<gene>
    <name evidence="13" type="ORF">AWB64_01665</name>
</gene>
<keyword evidence="8" id="KW-0626">Porin</keyword>
<dbReference type="InterPro" id="IPR050298">
    <property type="entry name" value="Gram-neg_bact_OMP"/>
</dbReference>
<evidence type="ECO:0000256" key="8">
    <source>
        <dbReference type="ARBA" id="ARBA00023114"/>
    </source>
</evidence>
<accession>A0A158FQV8</accession>
<dbReference type="PANTHER" id="PTHR34501:SF9">
    <property type="entry name" value="MAJOR OUTER MEMBRANE PROTEIN P.IA"/>
    <property type="match status" value="1"/>
</dbReference>
<evidence type="ECO:0000256" key="5">
    <source>
        <dbReference type="ARBA" id="ARBA00022692"/>
    </source>
</evidence>
<comment type="subcellular location">
    <subcellularLocation>
        <location evidence="1">Cell outer membrane</location>
        <topology evidence="1">Multi-pass membrane protein</topology>
    </subcellularLocation>
</comment>
<name>A0A158FQV8_CABSO</name>
<evidence type="ECO:0000256" key="10">
    <source>
        <dbReference type="ARBA" id="ARBA00023237"/>
    </source>
</evidence>
<organism evidence="13 14">
    <name type="scientific">Caballeronia sordidicola</name>
    <name type="common">Burkholderia sordidicola</name>
    <dbReference type="NCBI Taxonomy" id="196367"/>
    <lineage>
        <taxon>Bacteria</taxon>
        <taxon>Pseudomonadati</taxon>
        <taxon>Pseudomonadota</taxon>
        <taxon>Betaproteobacteria</taxon>
        <taxon>Burkholderiales</taxon>
        <taxon>Burkholderiaceae</taxon>
        <taxon>Caballeronia</taxon>
    </lineage>
</organism>
<evidence type="ECO:0000256" key="6">
    <source>
        <dbReference type="ARBA" id="ARBA00022729"/>
    </source>
</evidence>
<proteinExistence type="predicted"/>
<keyword evidence="3" id="KW-0813">Transport</keyword>
<dbReference type="SUPFAM" id="SSF56935">
    <property type="entry name" value="Porins"/>
    <property type="match status" value="1"/>
</dbReference>
<dbReference type="AlphaFoldDB" id="A0A158FQV8"/>
<sequence length="379" mass="40070">MKLKLMGLTVLMASSAASHAQSSVTLYGIVDDGITFTNNQGGHHNYQASNGALGSSKWGFLINEDLGGGYSAIARLENGFDVNTGKFNNGGREFGRQAYVGIGSPFGSVLLGRQYDLVLDSLLPLSGALKFSGILGTHAADVDNMWGDYSLSNSIKYLSPVYGGVRLSALLSLGGVAGNFANGRKESVSLSYAYNALSASAVFSRVRNPGTSIYDATAEPVTGAAFANPITNPTFSGYTSAQTLQVAGAGVNYKLGSAQLGFIYTNTRFDDVVRTSTTPFSGTATFNNFEALGTYNLTPAWLMGLSYDYTKAETAKYGQVNFGTEYSISKRTLFYAISVWEHAIGIDSTGNRAVAALSFLTPSTTANQVAVRVGVRHAF</sequence>
<keyword evidence="10" id="KW-0998">Cell outer membrane</keyword>
<evidence type="ECO:0000256" key="2">
    <source>
        <dbReference type="ARBA" id="ARBA00011233"/>
    </source>
</evidence>
<feature type="signal peptide" evidence="11">
    <location>
        <begin position="1"/>
        <end position="20"/>
    </location>
</feature>
<dbReference type="GO" id="GO:0006811">
    <property type="term" value="P:monoatomic ion transport"/>
    <property type="evidence" value="ECO:0007669"/>
    <property type="project" value="UniProtKB-KW"/>
</dbReference>
<evidence type="ECO:0000259" key="12">
    <source>
        <dbReference type="Pfam" id="PF13609"/>
    </source>
</evidence>
<dbReference type="InterPro" id="IPR002299">
    <property type="entry name" value="Porin_Neis"/>
</dbReference>
<keyword evidence="9" id="KW-0472">Membrane</keyword>
<dbReference type="RefSeq" id="WP_060818417.1">
    <property type="nucleotide sequence ID" value="NZ_FCOC02000003.1"/>
</dbReference>
<reference evidence="13 14" key="1">
    <citation type="submission" date="2016-01" db="EMBL/GenBank/DDBJ databases">
        <authorList>
            <person name="Oliw E.H."/>
        </authorList>
    </citation>
    <scope>NUCLEOTIDE SEQUENCE [LARGE SCALE GENOMIC DNA]</scope>
    <source>
        <strain evidence="13">LMG 22029</strain>
    </source>
</reference>
<keyword evidence="7" id="KW-0406">Ion transport</keyword>
<evidence type="ECO:0000256" key="1">
    <source>
        <dbReference type="ARBA" id="ARBA00004571"/>
    </source>
</evidence>
<dbReference type="CDD" id="cd00342">
    <property type="entry name" value="gram_neg_porins"/>
    <property type="match status" value="1"/>
</dbReference>
<evidence type="ECO:0000256" key="11">
    <source>
        <dbReference type="SAM" id="SignalP"/>
    </source>
</evidence>
<evidence type="ECO:0000256" key="4">
    <source>
        <dbReference type="ARBA" id="ARBA00022452"/>
    </source>
</evidence>
<protein>
    <submittedName>
        <fullName evidence="13">Porin</fullName>
    </submittedName>
</protein>
<evidence type="ECO:0000313" key="13">
    <source>
        <dbReference type="EMBL" id="SAL22087.1"/>
    </source>
</evidence>
<keyword evidence="6 11" id="KW-0732">Signal</keyword>
<dbReference type="GO" id="GO:0009279">
    <property type="term" value="C:cell outer membrane"/>
    <property type="evidence" value="ECO:0007669"/>
    <property type="project" value="UniProtKB-SubCell"/>
</dbReference>
<feature type="chain" id="PRO_5007810262" evidence="11">
    <location>
        <begin position="21"/>
        <end position="379"/>
    </location>
</feature>
<evidence type="ECO:0000313" key="14">
    <source>
        <dbReference type="Proteomes" id="UP000054893"/>
    </source>
</evidence>
<evidence type="ECO:0000256" key="9">
    <source>
        <dbReference type="ARBA" id="ARBA00023136"/>
    </source>
</evidence>
<dbReference type="Pfam" id="PF13609">
    <property type="entry name" value="Porin_4"/>
    <property type="match status" value="1"/>
</dbReference>
<dbReference type="OrthoDB" id="8982743at2"/>
<dbReference type="GO" id="GO:0015288">
    <property type="term" value="F:porin activity"/>
    <property type="evidence" value="ECO:0007669"/>
    <property type="project" value="UniProtKB-KW"/>
</dbReference>
<dbReference type="InterPro" id="IPR023614">
    <property type="entry name" value="Porin_dom_sf"/>
</dbReference>
<keyword evidence="4" id="KW-1134">Transmembrane beta strand</keyword>
<feature type="domain" description="Porin" evidence="12">
    <location>
        <begin position="8"/>
        <end position="336"/>
    </location>
</feature>
<dbReference type="PANTHER" id="PTHR34501">
    <property type="entry name" value="PROTEIN YDDL-RELATED"/>
    <property type="match status" value="1"/>
</dbReference>
<evidence type="ECO:0000256" key="7">
    <source>
        <dbReference type="ARBA" id="ARBA00023065"/>
    </source>
</evidence>
<dbReference type="Gene3D" id="2.40.160.10">
    <property type="entry name" value="Porin"/>
    <property type="match status" value="1"/>
</dbReference>
<dbReference type="EMBL" id="FCOC02000003">
    <property type="protein sequence ID" value="SAL22087.1"/>
    <property type="molecule type" value="Genomic_DNA"/>
</dbReference>
<comment type="subunit">
    <text evidence="2">Homotrimer.</text>
</comment>
<evidence type="ECO:0000256" key="3">
    <source>
        <dbReference type="ARBA" id="ARBA00022448"/>
    </source>
</evidence>
<dbReference type="Proteomes" id="UP000054893">
    <property type="component" value="Unassembled WGS sequence"/>
</dbReference>
<dbReference type="PRINTS" id="PR00184">
    <property type="entry name" value="NEISSPPORIN"/>
</dbReference>
<keyword evidence="5" id="KW-0812">Transmembrane</keyword>
<dbReference type="InterPro" id="IPR033900">
    <property type="entry name" value="Gram_neg_porin_domain"/>
</dbReference>